<dbReference type="GO" id="GO:0005886">
    <property type="term" value="C:plasma membrane"/>
    <property type="evidence" value="ECO:0007669"/>
    <property type="project" value="UniProtKB-SubCell"/>
</dbReference>
<dbReference type="GO" id="GO:0055085">
    <property type="term" value="P:transmembrane transport"/>
    <property type="evidence" value="ECO:0007669"/>
    <property type="project" value="InterPro"/>
</dbReference>
<feature type="transmembrane region" description="Helical" evidence="7">
    <location>
        <begin position="160"/>
        <end position="182"/>
    </location>
</feature>
<comment type="subcellular location">
    <subcellularLocation>
        <location evidence="1 7">Cell membrane</location>
        <topology evidence="1 7">Multi-pass membrane protein</topology>
    </subcellularLocation>
</comment>
<dbReference type="InterPro" id="IPR000515">
    <property type="entry name" value="MetI-like"/>
</dbReference>
<dbReference type="Gene3D" id="1.10.3720.10">
    <property type="entry name" value="MetI-like"/>
    <property type="match status" value="1"/>
</dbReference>
<protein>
    <submittedName>
        <fullName evidence="9">Sugar ABC transporter permease</fullName>
    </submittedName>
</protein>
<dbReference type="PANTHER" id="PTHR43227">
    <property type="entry name" value="BLL4140 PROTEIN"/>
    <property type="match status" value="1"/>
</dbReference>
<feature type="transmembrane region" description="Helical" evidence="7">
    <location>
        <begin position="12"/>
        <end position="40"/>
    </location>
</feature>
<dbReference type="OrthoDB" id="9785836at2"/>
<evidence type="ECO:0000256" key="2">
    <source>
        <dbReference type="ARBA" id="ARBA00022448"/>
    </source>
</evidence>
<feature type="domain" description="ABC transmembrane type-1" evidence="8">
    <location>
        <begin position="73"/>
        <end position="290"/>
    </location>
</feature>
<dbReference type="CDD" id="cd06261">
    <property type="entry name" value="TM_PBP2"/>
    <property type="match status" value="1"/>
</dbReference>
<sequence>MKAVIKEIKKKKILFLMLMPAFIHVFIFSYLPMAGAILAFKRFQYNLGIFKSPWAGFSNFRFFFISGDAFRVTVNTLMYNLIFITVNNFLEISFAIILSELSGRIFKKITQSVMFLPYFISWVIAGVIVYNFFNYEFGVFNGIRRALGLEPVDVYNSANWWRVLLVFFSAWKNVGYGTIIYLSAIMGIEQEMFDAAEIDGANLYQRIRHIMLPSLVPTMVMLLLLAVSNIFRGDFGLFYQLVGTNPLVYDATDIIDTYVFRSLMTSSDIGMAAAAGLYQSVMCFITILVVNKIVKSVHSDYALF</sequence>
<dbReference type="PROSITE" id="PS50928">
    <property type="entry name" value="ABC_TM1"/>
    <property type="match status" value="1"/>
</dbReference>
<dbReference type="SUPFAM" id="SSF161098">
    <property type="entry name" value="MetI-like"/>
    <property type="match status" value="1"/>
</dbReference>
<dbReference type="InterPro" id="IPR035906">
    <property type="entry name" value="MetI-like_sf"/>
</dbReference>
<feature type="transmembrane region" description="Helical" evidence="7">
    <location>
        <begin position="77"/>
        <end position="101"/>
    </location>
</feature>
<dbReference type="AlphaFoldDB" id="A0A1B1YAW2"/>
<feature type="transmembrane region" description="Helical" evidence="7">
    <location>
        <begin position="210"/>
        <end position="231"/>
    </location>
</feature>
<keyword evidence="5 7" id="KW-1133">Transmembrane helix</keyword>
<dbReference type="Proteomes" id="UP000092971">
    <property type="component" value="Chromosome"/>
</dbReference>
<evidence type="ECO:0000256" key="6">
    <source>
        <dbReference type="ARBA" id="ARBA00023136"/>
    </source>
</evidence>
<evidence type="ECO:0000313" key="10">
    <source>
        <dbReference type="Proteomes" id="UP000092971"/>
    </source>
</evidence>
<evidence type="ECO:0000256" key="4">
    <source>
        <dbReference type="ARBA" id="ARBA00022692"/>
    </source>
</evidence>
<evidence type="ECO:0000256" key="7">
    <source>
        <dbReference type="RuleBase" id="RU363032"/>
    </source>
</evidence>
<keyword evidence="6 7" id="KW-0472">Membrane</keyword>
<dbReference type="RefSeq" id="WP_015358168.1">
    <property type="nucleotide sequence ID" value="NZ_CP014672.1"/>
</dbReference>
<dbReference type="InterPro" id="IPR050809">
    <property type="entry name" value="UgpAE/MalFG_permease"/>
</dbReference>
<organism evidence="9 10">
    <name type="scientific">Thermoclostridium stercorarium subsp. thermolacticum DSM 2910</name>
    <dbReference type="NCBI Taxonomy" id="1121336"/>
    <lineage>
        <taxon>Bacteria</taxon>
        <taxon>Bacillati</taxon>
        <taxon>Bacillota</taxon>
        <taxon>Clostridia</taxon>
        <taxon>Eubacteriales</taxon>
        <taxon>Oscillospiraceae</taxon>
        <taxon>Thermoclostridium</taxon>
    </lineage>
</organism>
<name>A0A1B1YAW2_THEST</name>
<dbReference type="Pfam" id="PF00528">
    <property type="entry name" value="BPD_transp_1"/>
    <property type="match status" value="1"/>
</dbReference>
<evidence type="ECO:0000256" key="3">
    <source>
        <dbReference type="ARBA" id="ARBA00022475"/>
    </source>
</evidence>
<keyword evidence="3" id="KW-1003">Cell membrane</keyword>
<dbReference type="PANTHER" id="PTHR43227:SF11">
    <property type="entry name" value="BLL4140 PROTEIN"/>
    <property type="match status" value="1"/>
</dbReference>
<proteinExistence type="inferred from homology"/>
<keyword evidence="4 7" id="KW-0812">Transmembrane</keyword>
<evidence type="ECO:0000256" key="5">
    <source>
        <dbReference type="ARBA" id="ARBA00022989"/>
    </source>
</evidence>
<evidence type="ECO:0000259" key="8">
    <source>
        <dbReference type="PROSITE" id="PS50928"/>
    </source>
</evidence>
<dbReference type="EMBL" id="CP014672">
    <property type="protein sequence ID" value="ANW97905.1"/>
    <property type="molecule type" value="Genomic_DNA"/>
</dbReference>
<evidence type="ECO:0000313" key="9">
    <source>
        <dbReference type="EMBL" id="ANW97905.1"/>
    </source>
</evidence>
<keyword evidence="2 7" id="KW-0813">Transport</keyword>
<feature type="transmembrane region" description="Helical" evidence="7">
    <location>
        <begin position="113"/>
        <end position="133"/>
    </location>
</feature>
<feature type="transmembrane region" description="Helical" evidence="7">
    <location>
        <begin position="269"/>
        <end position="290"/>
    </location>
</feature>
<evidence type="ECO:0000256" key="1">
    <source>
        <dbReference type="ARBA" id="ARBA00004651"/>
    </source>
</evidence>
<accession>A0A1B1YAW2</accession>
<reference evidence="9 10" key="1">
    <citation type="submission" date="2016-02" db="EMBL/GenBank/DDBJ databases">
        <title>Comparison of Clostridium stercorarium subspecies using comparative genomics and transcriptomics.</title>
        <authorList>
            <person name="Schellenberg J."/>
            <person name="Thallinger G."/>
            <person name="Levin D.B."/>
            <person name="Zhang X."/>
            <person name="Alvare G."/>
            <person name="Fristensky B."/>
            <person name="Sparling R."/>
        </authorList>
    </citation>
    <scope>NUCLEOTIDE SEQUENCE [LARGE SCALE GENOMIC DNA]</scope>
    <source>
        <strain evidence="9 10">DSM 2910</strain>
    </source>
</reference>
<gene>
    <name evidence="9" type="ORF">CSTERTH_02065</name>
</gene>
<comment type="similarity">
    <text evidence="7">Belongs to the binding-protein-dependent transport system permease family.</text>
</comment>